<dbReference type="InterPro" id="IPR001296">
    <property type="entry name" value="Glyco_trans_1"/>
</dbReference>
<gene>
    <name evidence="3" type="ORF">B6S12_00875</name>
</gene>
<feature type="domain" description="Glycosyl transferase family 1" evidence="1">
    <location>
        <begin position="190"/>
        <end position="358"/>
    </location>
</feature>
<dbReference type="Pfam" id="PF00534">
    <property type="entry name" value="Glycos_transf_1"/>
    <property type="match status" value="1"/>
</dbReference>
<dbReference type="EMBL" id="NBIU01000002">
    <property type="protein sequence ID" value="PZT48881.1"/>
    <property type="molecule type" value="Genomic_DNA"/>
</dbReference>
<dbReference type="SUPFAM" id="SSF53756">
    <property type="entry name" value="UDP-Glycosyltransferase/glycogen phosphorylase"/>
    <property type="match status" value="1"/>
</dbReference>
<evidence type="ECO:0000313" key="3">
    <source>
        <dbReference type="EMBL" id="PZT48881.1"/>
    </source>
</evidence>
<keyword evidence="4" id="KW-1185">Reference proteome</keyword>
<dbReference type="Proteomes" id="UP000249746">
    <property type="component" value="Unassembled WGS sequence"/>
</dbReference>
<keyword evidence="3" id="KW-0808">Transferase</keyword>
<dbReference type="Gene3D" id="3.40.50.2000">
    <property type="entry name" value="Glycogen Phosphorylase B"/>
    <property type="match status" value="2"/>
</dbReference>
<dbReference type="PANTHER" id="PTHR12526:SF638">
    <property type="entry name" value="SPORE COAT PROTEIN SA"/>
    <property type="match status" value="1"/>
</dbReference>
<evidence type="ECO:0000259" key="1">
    <source>
        <dbReference type="Pfam" id="PF00534"/>
    </source>
</evidence>
<dbReference type="GO" id="GO:0016757">
    <property type="term" value="F:glycosyltransferase activity"/>
    <property type="evidence" value="ECO:0007669"/>
    <property type="project" value="UniProtKB-KW"/>
</dbReference>
<sequence>MKIIFLSHTDMNLYRFRLPVMEALVQEGHEVVAMVPRGEFFERFLEHKITPLEYEINRGSLNPFRELKTLLNIAKILKKEKPDILHTFMLKPNIYGSIASKIAKVENVINSVTGLGSFYIKEGFKTKLFAAFLEFLNKIAFCKAKKILFQNEDDLNLYVNKGLLPKNKAVLIRGSGINTQIFNPLNHQEKEEFRKKMGIKEEQFVVLMVARAIIHKGVEEYYKAALEVCEILKEKVVFLFVGGIDKGNIAPISEDFLKENKQVKWLGERGDIRELMGICDVFVLPSYREGIPRTLLEACSMQKAIVTTNAIGCKEVVSEGENGFLVPIKDNKILAQRILELLNNEALRERFAKRSRERVCEEFSVDFVVREYLKMYQEVMNNV</sequence>
<reference evidence="3 4" key="1">
    <citation type="submission" date="2017-03" db="EMBL/GenBank/DDBJ databases">
        <title>Genomic and clinical evidence uncovers the enterohepatic species Helicobacter valdiviensis as a potential human intestinal pathogen.</title>
        <authorList>
            <person name="Fresia P."/>
            <person name="Jara R."/>
            <person name="Sierra R."/>
            <person name="Ferres I."/>
            <person name="Greif G."/>
            <person name="Iraola G."/>
            <person name="Collado L."/>
        </authorList>
    </citation>
    <scope>NUCLEOTIDE SEQUENCE [LARGE SCALE GENOMIC DNA]</scope>
    <source>
        <strain evidence="3 4">WBE14</strain>
    </source>
</reference>
<dbReference type="Pfam" id="PF13477">
    <property type="entry name" value="Glyco_trans_4_2"/>
    <property type="match status" value="1"/>
</dbReference>
<dbReference type="CDD" id="cd03808">
    <property type="entry name" value="GT4_CapM-like"/>
    <property type="match status" value="1"/>
</dbReference>
<accession>A0A2W6MY11</accession>
<dbReference type="RefSeq" id="WP_111228939.1">
    <property type="nucleotide sequence ID" value="NZ_NBIU01000002.1"/>
</dbReference>
<comment type="caution">
    <text evidence="3">The sequence shown here is derived from an EMBL/GenBank/DDBJ whole genome shotgun (WGS) entry which is preliminary data.</text>
</comment>
<name>A0A2W6MY11_9HELI</name>
<evidence type="ECO:0000313" key="4">
    <source>
        <dbReference type="Proteomes" id="UP000249746"/>
    </source>
</evidence>
<keyword evidence="3" id="KW-0328">Glycosyltransferase</keyword>
<feature type="domain" description="Glycosyltransferase subfamily 4-like N-terminal" evidence="2">
    <location>
        <begin position="2"/>
        <end position="151"/>
    </location>
</feature>
<dbReference type="InterPro" id="IPR028098">
    <property type="entry name" value="Glyco_trans_4-like_N"/>
</dbReference>
<dbReference type="OrthoDB" id="9775208at2"/>
<protein>
    <submittedName>
        <fullName evidence="3">Galactosyltransferase</fullName>
    </submittedName>
</protein>
<organism evidence="3 4">
    <name type="scientific">Helicobacter valdiviensis</name>
    <dbReference type="NCBI Taxonomy" id="1458358"/>
    <lineage>
        <taxon>Bacteria</taxon>
        <taxon>Pseudomonadati</taxon>
        <taxon>Campylobacterota</taxon>
        <taxon>Epsilonproteobacteria</taxon>
        <taxon>Campylobacterales</taxon>
        <taxon>Helicobacteraceae</taxon>
        <taxon>Helicobacter</taxon>
    </lineage>
</organism>
<evidence type="ECO:0000259" key="2">
    <source>
        <dbReference type="Pfam" id="PF13477"/>
    </source>
</evidence>
<dbReference type="AlphaFoldDB" id="A0A2W6MY11"/>
<proteinExistence type="predicted"/>
<dbReference type="PANTHER" id="PTHR12526">
    <property type="entry name" value="GLYCOSYLTRANSFERASE"/>
    <property type="match status" value="1"/>
</dbReference>